<keyword evidence="4" id="KW-1185">Reference proteome</keyword>
<evidence type="ECO:0000313" key="3">
    <source>
        <dbReference type="Ensembl" id="ENSPNAP00000081136.1"/>
    </source>
</evidence>
<dbReference type="Proteomes" id="UP001501920">
    <property type="component" value="Chromosome 14"/>
</dbReference>
<protein>
    <recommendedName>
        <fullName evidence="5">Immediate early response 2b</fullName>
    </recommendedName>
</protein>
<sequence length="181" mass="19798">MDVSAEAKRIMVQALSKMYGSRSQRGGLRLHRSLLLTLVMKSARDIYHSARAASESQDSQEEKPAASDSPSDPPRGEDESMDTSSPEVPEEPPKSASAAEPTHAEEDQENRSPVRVDRHSRKRRGKTATEPDFLPCKRAKMDSGEVLRILQDATLRSNSGQCARGTDTLPGAHMLRAVATC</sequence>
<organism evidence="3 4">
    <name type="scientific">Pygocentrus nattereri</name>
    <name type="common">Red-bellied piranha</name>
    <dbReference type="NCBI Taxonomy" id="42514"/>
    <lineage>
        <taxon>Eukaryota</taxon>
        <taxon>Metazoa</taxon>
        <taxon>Chordata</taxon>
        <taxon>Craniata</taxon>
        <taxon>Vertebrata</taxon>
        <taxon>Euteleostomi</taxon>
        <taxon>Actinopterygii</taxon>
        <taxon>Neopterygii</taxon>
        <taxon>Teleostei</taxon>
        <taxon>Ostariophysi</taxon>
        <taxon>Characiformes</taxon>
        <taxon>Characoidei</taxon>
        <taxon>Pygocentrus</taxon>
    </lineage>
</organism>
<reference evidence="3" key="2">
    <citation type="submission" date="2025-08" db="UniProtKB">
        <authorList>
            <consortium name="Ensembl"/>
        </authorList>
    </citation>
    <scope>IDENTIFICATION</scope>
</reference>
<dbReference type="AlphaFoldDB" id="A0AAR2M366"/>
<evidence type="ECO:0000256" key="1">
    <source>
        <dbReference type="ARBA" id="ARBA00006186"/>
    </source>
</evidence>
<name>A0AAR2M366_PYGNA</name>
<evidence type="ECO:0000256" key="2">
    <source>
        <dbReference type="SAM" id="MobiDB-lite"/>
    </source>
</evidence>
<proteinExistence type="inferred from homology"/>
<dbReference type="Pfam" id="PF05760">
    <property type="entry name" value="IER"/>
    <property type="match status" value="1"/>
</dbReference>
<reference evidence="3" key="3">
    <citation type="submission" date="2025-09" db="UniProtKB">
        <authorList>
            <consortium name="Ensembl"/>
        </authorList>
    </citation>
    <scope>IDENTIFICATION</scope>
</reference>
<comment type="similarity">
    <text evidence="1">Belongs to the IER family.</text>
</comment>
<dbReference type="PANTHER" id="PTHR15895">
    <property type="entry name" value="IMMEDIATE EARLY RESPONSE GENE"/>
    <property type="match status" value="1"/>
</dbReference>
<feature type="region of interest" description="Disordered" evidence="2">
    <location>
        <begin position="50"/>
        <end position="132"/>
    </location>
</feature>
<dbReference type="Ensembl" id="ENSPNAT00000076977.1">
    <property type="protein sequence ID" value="ENSPNAP00000081136.1"/>
    <property type="gene ID" value="ENSPNAG00000035921.1"/>
</dbReference>
<evidence type="ECO:0008006" key="5">
    <source>
        <dbReference type="Google" id="ProtNLM"/>
    </source>
</evidence>
<feature type="compositionally biased region" description="Basic and acidic residues" evidence="2">
    <location>
        <begin position="102"/>
        <end position="117"/>
    </location>
</feature>
<dbReference type="GeneTree" id="ENSGT00900000141021"/>
<evidence type="ECO:0000313" key="4">
    <source>
        <dbReference type="Proteomes" id="UP001501920"/>
    </source>
</evidence>
<accession>A0AAR2M366</accession>
<dbReference type="InterPro" id="IPR008653">
    <property type="entry name" value="IER"/>
</dbReference>
<reference evidence="3 4" key="1">
    <citation type="submission" date="2020-10" db="EMBL/GenBank/DDBJ databases">
        <title>Pygocentrus nattereri (red-bellied piranha) genome, fPygNat1, primary haplotype.</title>
        <authorList>
            <person name="Myers G."/>
            <person name="Meyer A."/>
            <person name="Karagic N."/>
            <person name="Pippel M."/>
            <person name="Winkler S."/>
            <person name="Tracey A."/>
            <person name="Wood J."/>
            <person name="Formenti G."/>
            <person name="Howe K."/>
            <person name="Fedrigo O."/>
            <person name="Jarvis E.D."/>
        </authorList>
    </citation>
    <scope>NUCLEOTIDE SEQUENCE [LARGE SCALE GENOMIC DNA]</scope>
</reference>